<evidence type="ECO:0000313" key="2">
    <source>
        <dbReference type="Proteomes" id="UP000257030"/>
    </source>
</evidence>
<reference evidence="1 2" key="1">
    <citation type="journal article" date="2010" name="Syst. Appl. Microbiol.">
        <title>Four new species of Chryseobacterium from the rhizosphere of coastal sand dune plants, Chryseobacterium elymi sp. nov., Chryseobacterium hagamense sp. nov., Chryseobacterium lathyri sp. nov. and Chryseobacterium rhizosphaerae sp. nov.</title>
        <authorList>
            <person name="Cho S.H."/>
            <person name="Lee K.S."/>
            <person name="Shin D.S."/>
            <person name="Han J.H."/>
            <person name="Park K.S."/>
            <person name="Lee C.H."/>
            <person name="Park K.H."/>
            <person name="Kim S.B."/>
        </authorList>
    </citation>
    <scope>NUCLEOTIDE SEQUENCE [LARGE SCALE GENOMIC DNA]</scope>
    <source>
        <strain evidence="1 2">KCTC 22547</strain>
    </source>
</reference>
<comment type="caution">
    <text evidence="1">The sequence shown here is derived from an EMBL/GenBank/DDBJ whole genome shotgun (WGS) entry which is preliminary data.</text>
</comment>
<proteinExistence type="predicted"/>
<gene>
    <name evidence="1" type="ORF">DRF60_10960</name>
</gene>
<dbReference type="OrthoDB" id="1247310at2"/>
<dbReference type="EMBL" id="QNUH01000008">
    <property type="protein sequence ID" value="REC77499.1"/>
    <property type="molecule type" value="Genomic_DNA"/>
</dbReference>
<dbReference type="Proteomes" id="UP000257030">
    <property type="component" value="Unassembled WGS sequence"/>
</dbReference>
<evidence type="ECO:0000313" key="1">
    <source>
        <dbReference type="EMBL" id="REC77499.1"/>
    </source>
</evidence>
<accession>A0A3D9DHM6</accession>
<sequence>MKKKIFCLLIGLVTITIKSQVGIGTATPDPSSILELSSSDKALMLPKVSLTSTTDITTVTNPVKGLLVYNLSDSGTGTGRVYKDLIYLYDGVVWQALMDYKLATNTINMPVLYAKGRKTTTNTVCTGVSSGLFDLNQRYGSLNANGSIVANKNGFYKFTARIVQYFQLEFLPLLITPSNLFSYAFRGAAGYQDRNITTSGVIYMQQGDTSAGFTWVLGGSYVCNATHRIREQEVIWTYLGDL</sequence>
<organism evidence="1 2">
    <name type="scientific">Chryseobacterium elymi</name>
    <dbReference type="NCBI Taxonomy" id="395936"/>
    <lineage>
        <taxon>Bacteria</taxon>
        <taxon>Pseudomonadati</taxon>
        <taxon>Bacteroidota</taxon>
        <taxon>Flavobacteriia</taxon>
        <taxon>Flavobacteriales</taxon>
        <taxon>Weeksellaceae</taxon>
        <taxon>Chryseobacterium group</taxon>
        <taxon>Chryseobacterium</taxon>
    </lineage>
</organism>
<dbReference type="RefSeq" id="WP_116012107.1">
    <property type="nucleotide sequence ID" value="NZ_QNUH01000008.1"/>
</dbReference>
<evidence type="ECO:0008006" key="3">
    <source>
        <dbReference type="Google" id="ProtNLM"/>
    </source>
</evidence>
<keyword evidence="2" id="KW-1185">Reference proteome</keyword>
<protein>
    <recommendedName>
        <fullName evidence="3">C1q domain-containing protein</fullName>
    </recommendedName>
</protein>
<dbReference type="AlphaFoldDB" id="A0A3D9DHM6"/>
<name>A0A3D9DHM6_9FLAO</name>